<dbReference type="InterPro" id="IPR035068">
    <property type="entry name" value="TldD/PmbA_N"/>
</dbReference>
<gene>
    <name evidence="8" type="ORF">DDZ44_05035</name>
</gene>
<accession>A0A354YV95</accession>
<dbReference type="SUPFAM" id="SSF111283">
    <property type="entry name" value="Putative modulator of DNA gyrase, PmbA/TldD"/>
    <property type="match status" value="1"/>
</dbReference>
<dbReference type="PIRSF" id="PIRSF004919">
    <property type="entry name" value="TldD"/>
    <property type="match status" value="1"/>
</dbReference>
<dbReference type="GO" id="GO:0008237">
    <property type="term" value="F:metallopeptidase activity"/>
    <property type="evidence" value="ECO:0007669"/>
    <property type="project" value="UniProtKB-KW"/>
</dbReference>
<evidence type="ECO:0000256" key="4">
    <source>
        <dbReference type="ARBA" id="ARBA00023049"/>
    </source>
</evidence>
<dbReference type="InterPro" id="IPR036059">
    <property type="entry name" value="TldD/PmbA_sf"/>
</dbReference>
<dbReference type="InterPro" id="IPR045570">
    <property type="entry name" value="Metalloprtase-TldD/E_cen_dom"/>
</dbReference>
<dbReference type="InterPro" id="IPR025502">
    <property type="entry name" value="TldD"/>
</dbReference>
<dbReference type="EMBL" id="DNZF01000109">
    <property type="protein sequence ID" value="HBK53283.1"/>
    <property type="molecule type" value="Genomic_DNA"/>
</dbReference>
<evidence type="ECO:0000256" key="2">
    <source>
        <dbReference type="ARBA" id="ARBA00022670"/>
    </source>
</evidence>
<feature type="domain" description="Metalloprotease TldD/E C-terminal" evidence="6">
    <location>
        <begin position="229"/>
        <end position="460"/>
    </location>
</feature>
<dbReference type="Pfam" id="PF01523">
    <property type="entry name" value="PmbA_TldD_1st"/>
    <property type="match status" value="1"/>
</dbReference>
<evidence type="ECO:0000259" key="6">
    <source>
        <dbReference type="Pfam" id="PF19289"/>
    </source>
</evidence>
<feature type="domain" description="Metalloprotease TldD/E N-terminal" evidence="5">
    <location>
        <begin position="22"/>
        <end position="84"/>
    </location>
</feature>
<dbReference type="PANTHER" id="PTHR30624:SF4">
    <property type="entry name" value="METALLOPROTEASE TLDD"/>
    <property type="match status" value="1"/>
</dbReference>
<protein>
    <submittedName>
        <fullName evidence="8">Peptidase C69</fullName>
    </submittedName>
</protein>
<evidence type="ECO:0000259" key="5">
    <source>
        <dbReference type="Pfam" id="PF01523"/>
    </source>
</evidence>
<dbReference type="InterPro" id="IPR002510">
    <property type="entry name" value="Metalloprtase-TldD/E_N"/>
</dbReference>
<name>A0A354YV95_9FIRM</name>
<dbReference type="InterPro" id="IPR045569">
    <property type="entry name" value="Metalloprtase-TldD/E_C"/>
</dbReference>
<keyword evidence="2" id="KW-0645">Protease</keyword>
<evidence type="ECO:0000256" key="1">
    <source>
        <dbReference type="ARBA" id="ARBA00005836"/>
    </source>
</evidence>
<dbReference type="Gene3D" id="3.30.2290.10">
    <property type="entry name" value="PmbA/TldD superfamily"/>
    <property type="match status" value="1"/>
</dbReference>
<dbReference type="InterPro" id="IPR051463">
    <property type="entry name" value="Peptidase_U62_metallo"/>
</dbReference>
<dbReference type="STRING" id="378794.GCA_001570625_02388"/>
<sequence>MLEKSVLQRVLDEAMKKGGDLAELYYEEKQMSQVIYEDERVDKITSGREKGAGIRVIKEGNTAYVYTSDLSEEGLLKAASTAGKSLGKAGPVQEKAISLSGQEPGIGRTSRDLLGDFTYPDKINQLLAANQAVRDLGEEIRQVTMALSDIHKEIQIANSDGELLEDAYSRVRLSVNAVASRNGLIQSAYESAGAVSGWEILDKIDFVAMAEKAGRLALKMLSAAPAPAGSMPVVLAGEAGGTMVHEACGHGLEADLLQKGLSVYQGKYGEMVAAPGVTVIDDATLEGHYGSFRMDDEGQAAERSVLIQDGELQGFMYDRLTASQEKKDSSGNGRRESYQHKPIPRMSNTFIAPGREEAEKIIKATPRGLLVKKMGGGQVNTINGDFVFDVQEAYLIEAGEIKEAVRGATLTGNGPRVLRDIDMLGNDLGFTIGVCGKEGQGVPVSDGQPTMRIKELTVGGTASGGGPKMKKIRRK</sequence>
<comment type="similarity">
    <text evidence="1">Belongs to the peptidase U62 family.</text>
</comment>
<evidence type="ECO:0000259" key="7">
    <source>
        <dbReference type="Pfam" id="PF19290"/>
    </source>
</evidence>
<dbReference type="GO" id="GO:0006508">
    <property type="term" value="P:proteolysis"/>
    <property type="evidence" value="ECO:0007669"/>
    <property type="project" value="UniProtKB-KW"/>
</dbReference>
<evidence type="ECO:0000313" key="9">
    <source>
        <dbReference type="Proteomes" id="UP000263273"/>
    </source>
</evidence>
<feature type="domain" description="Metalloprotease TldD/E central" evidence="7">
    <location>
        <begin position="115"/>
        <end position="221"/>
    </location>
</feature>
<organism evidence="8 9">
    <name type="scientific">Syntrophomonas wolfei</name>
    <dbReference type="NCBI Taxonomy" id="863"/>
    <lineage>
        <taxon>Bacteria</taxon>
        <taxon>Bacillati</taxon>
        <taxon>Bacillota</taxon>
        <taxon>Clostridia</taxon>
        <taxon>Eubacteriales</taxon>
        <taxon>Syntrophomonadaceae</taxon>
        <taxon>Syntrophomonas</taxon>
    </lineage>
</organism>
<dbReference type="GO" id="GO:0005829">
    <property type="term" value="C:cytosol"/>
    <property type="evidence" value="ECO:0007669"/>
    <property type="project" value="TreeGrafter"/>
</dbReference>
<reference evidence="8 9" key="1">
    <citation type="journal article" date="2018" name="Nat. Biotechnol.">
        <title>A standardized bacterial taxonomy based on genome phylogeny substantially revises the tree of life.</title>
        <authorList>
            <person name="Parks D.H."/>
            <person name="Chuvochina M."/>
            <person name="Waite D.W."/>
            <person name="Rinke C."/>
            <person name="Skarshewski A."/>
            <person name="Chaumeil P.A."/>
            <person name="Hugenholtz P."/>
        </authorList>
    </citation>
    <scope>NUCLEOTIDE SEQUENCE [LARGE SCALE GENOMIC DNA]</scope>
    <source>
        <strain evidence="8">UBA10948</strain>
    </source>
</reference>
<evidence type="ECO:0000313" key="8">
    <source>
        <dbReference type="EMBL" id="HBK53283.1"/>
    </source>
</evidence>
<dbReference type="AlphaFoldDB" id="A0A354YV95"/>
<proteinExistence type="inferred from homology"/>
<evidence type="ECO:0000256" key="3">
    <source>
        <dbReference type="ARBA" id="ARBA00022801"/>
    </source>
</evidence>
<dbReference type="Pfam" id="PF19290">
    <property type="entry name" value="PmbA_TldD_2nd"/>
    <property type="match status" value="1"/>
</dbReference>
<dbReference type="Pfam" id="PF19289">
    <property type="entry name" value="PmbA_TldD_3rd"/>
    <property type="match status" value="1"/>
</dbReference>
<dbReference type="RefSeq" id="WP_276618898.1">
    <property type="nucleotide sequence ID" value="NZ_DCDX01000139.1"/>
</dbReference>
<keyword evidence="3" id="KW-0378">Hydrolase</keyword>
<dbReference type="Proteomes" id="UP000263273">
    <property type="component" value="Unassembled WGS sequence"/>
</dbReference>
<comment type="caution">
    <text evidence="8">The sequence shown here is derived from an EMBL/GenBank/DDBJ whole genome shotgun (WGS) entry which is preliminary data.</text>
</comment>
<keyword evidence="4" id="KW-0482">Metalloprotease</keyword>
<dbReference type="PANTHER" id="PTHR30624">
    <property type="entry name" value="UNCHARACTERIZED PROTEIN TLDD AND PMBA"/>
    <property type="match status" value="1"/>
</dbReference>